<keyword evidence="4 8" id="KW-0812">Transmembrane</keyword>
<feature type="compositionally biased region" description="Basic and acidic residues" evidence="7">
    <location>
        <begin position="415"/>
        <end position="424"/>
    </location>
</feature>
<evidence type="ECO:0000313" key="10">
    <source>
        <dbReference type="Proteomes" id="UP001221411"/>
    </source>
</evidence>
<reference evidence="9 10" key="1">
    <citation type="submission" date="2022-11" db="EMBL/GenBank/DDBJ databases">
        <title>Minimal conservation of predation-associated metabolite biosynthetic gene clusters underscores biosynthetic potential of Myxococcota including descriptions for ten novel species: Archangium lansinium sp. nov., Myxococcus landrumus sp. nov., Nannocystis bai.</title>
        <authorList>
            <person name="Ahearne A."/>
            <person name="Stevens C."/>
            <person name="Dowd S."/>
        </authorList>
    </citation>
    <scope>NUCLEOTIDE SEQUENCE [LARGE SCALE GENOMIC DNA]</scope>
    <source>
        <strain evidence="9 10">RJM3</strain>
    </source>
</reference>
<dbReference type="EC" id="2.4.99.-" evidence="9"/>
<evidence type="ECO:0000256" key="7">
    <source>
        <dbReference type="SAM" id="MobiDB-lite"/>
    </source>
</evidence>
<feature type="region of interest" description="Disordered" evidence="7">
    <location>
        <begin position="290"/>
        <end position="361"/>
    </location>
</feature>
<dbReference type="InterPro" id="IPR001640">
    <property type="entry name" value="Lgt"/>
</dbReference>
<evidence type="ECO:0000256" key="4">
    <source>
        <dbReference type="ARBA" id="ARBA00022692"/>
    </source>
</evidence>
<comment type="caution">
    <text evidence="9">The sequence shown here is derived from an EMBL/GenBank/DDBJ whole genome shotgun (WGS) entry which is preliminary data.</text>
</comment>
<keyword evidence="10" id="KW-1185">Reference proteome</keyword>
<dbReference type="Pfam" id="PF01790">
    <property type="entry name" value="LGT"/>
    <property type="match status" value="1"/>
</dbReference>
<organism evidence="9 10">
    <name type="scientific">Polyangium mundeleinium</name>
    <dbReference type="NCBI Taxonomy" id="2995306"/>
    <lineage>
        <taxon>Bacteria</taxon>
        <taxon>Pseudomonadati</taxon>
        <taxon>Myxococcota</taxon>
        <taxon>Polyangia</taxon>
        <taxon>Polyangiales</taxon>
        <taxon>Polyangiaceae</taxon>
        <taxon>Polyangium</taxon>
    </lineage>
</organism>
<keyword evidence="2" id="KW-1003">Cell membrane</keyword>
<feature type="compositionally biased region" description="Pro residues" evidence="7">
    <location>
        <begin position="333"/>
        <end position="361"/>
    </location>
</feature>
<keyword evidence="3 9" id="KW-0808">Transferase</keyword>
<keyword evidence="9" id="KW-0328">Glycosyltransferase</keyword>
<dbReference type="GO" id="GO:0016757">
    <property type="term" value="F:glycosyltransferase activity"/>
    <property type="evidence" value="ECO:0007669"/>
    <property type="project" value="UniProtKB-KW"/>
</dbReference>
<feature type="compositionally biased region" description="Low complexity" evidence="7">
    <location>
        <begin position="290"/>
        <end position="332"/>
    </location>
</feature>
<proteinExistence type="inferred from homology"/>
<name>A0ABT5F0Z7_9BACT</name>
<evidence type="ECO:0000256" key="8">
    <source>
        <dbReference type="SAM" id="Phobius"/>
    </source>
</evidence>
<feature type="transmembrane region" description="Helical" evidence="8">
    <location>
        <begin position="22"/>
        <end position="41"/>
    </location>
</feature>
<evidence type="ECO:0000256" key="2">
    <source>
        <dbReference type="ARBA" id="ARBA00022475"/>
    </source>
</evidence>
<evidence type="ECO:0000313" key="9">
    <source>
        <dbReference type="EMBL" id="MDC0747755.1"/>
    </source>
</evidence>
<dbReference type="Proteomes" id="UP001221411">
    <property type="component" value="Unassembled WGS sequence"/>
</dbReference>
<accession>A0ABT5F0Z7</accession>
<evidence type="ECO:0000256" key="6">
    <source>
        <dbReference type="ARBA" id="ARBA00023136"/>
    </source>
</evidence>
<sequence>MRSLVVAWLERHGLPGWLAPDYMVMVGLAALLGAAVTQRLSRRDGADAGLEGRALLAAYAGALAGGYVFEWLRALPEALLSGSLDPLLHAGRAAYGGLLMGALAAAWVLRRGGAKALSFLDRAVPLCGISYGFVRTGCFLAGCDYGKPTAGFFGVRFPAGSPAALDHASLGWIPQGAPSLPVHPTQLYEAAAGLVAGVVASLWLLGPRRDGRAFGTWIALYATGRFFVEMLRGDASRGTYGPLSSAQLVSIVLLLGVGAAVVLARKGPRLSLASAMLAAAALVVPEEATAQPAQPAKPTGPATQAPAGQTPKQPAGQTPPAAGPKAGAAAPSSVPPAPPVQQAQPYPPPPQGGTAYPYPPPPQGAAPYPYPYPYPPPAQGAAPYPYPYPYPYPPPPQGGTPPTGVKSVPAEELPPEEKPADPQKEYNKLRFGIGLAGGGYFAPGRFAVKDGALVDLEATYRIATGSRQRFEIGLEGRFVGTNDATQWGIAVPIRFVAGLGRYSEIEFTTMPFYSRVVFDSAYFEPANGFGARFQLGFGFPLTSHFAIGFTPLGFGIMGSGSVNALFTYEPRFWVKVAPF</sequence>
<feature type="transmembrane region" description="Helical" evidence="8">
    <location>
        <begin position="53"/>
        <end position="72"/>
    </location>
</feature>
<keyword evidence="5 8" id="KW-1133">Transmembrane helix</keyword>
<feature type="region of interest" description="Disordered" evidence="7">
    <location>
        <begin position="393"/>
        <end position="424"/>
    </location>
</feature>
<feature type="transmembrane region" description="Helical" evidence="8">
    <location>
        <begin position="92"/>
        <end position="109"/>
    </location>
</feature>
<dbReference type="PANTHER" id="PTHR30589">
    <property type="entry name" value="PROLIPOPROTEIN DIACYLGLYCERYL TRANSFERASE"/>
    <property type="match status" value="1"/>
</dbReference>
<comment type="similarity">
    <text evidence="1">Belongs to the Lgt family.</text>
</comment>
<evidence type="ECO:0000256" key="3">
    <source>
        <dbReference type="ARBA" id="ARBA00022679"/>
    </source>
</evidence>
<evidence type="ECO:0000256" key="5">
    <source>
        <dbReference type="ARBA" id="ARBA00022989"/>
    </source>
</evidence>
<protein>
    <submittedName>
        <fullName evidence="9">Prolipoprotein diacylglyceryl transferase</fullName>
        <ecNumber evidence="9">2.4.99.-</ecNumber>
    </submittedName>
</protein>
<feature type="transmembrane region" description="Helical" evidence="8">
    <location>
        <begin position="240"/>
        <end position="264"/>
    </location>
</feature>
<dbReference type="PANTHER" id="PTHR30589:SF0">
    <property type="entry name" value="PHOSPHATIDYLGLYCEROL--PROLIPOPROTEIN DIACYLGLYCERYL TRANSFERASE"/>
    <property type="match status" value="1"/>
</dbReference>
<keyword evidence="6 8" id="KW-0472">Membrane</keyword>
<evidence type="ECO:0000256" key="1">
    <source>
        <dbReference type="ARBA" id="ARBA00007150"/>
    </source>
</evidence>
<dbReference type="RefSeq" id="WP_271926379.1">
    <property type="nucleotide sequence ID" value="NZ_JAQNDO010000001.1"/>
</dbReference>
<gene>
    <name evidence="9" type="ORF">POL67_40855</name>
</gene>
<dbReference type="EMBL" id="JAQNDO010000001">
    <property type="protein sequence ID" value="MDC0747755.1"/>
    <property type="molecule type" value="Genomic_DNA"/>
</dbReference>